<evidence type="ECO:0000313" key="1">
    <source>
        <dbReference type="EnsemblMetazoa" id="GPPI020770-PA"/>
    </source>
</evidence>
<organism evidence="1 2">
    <name type="scientific">Glossina palpalis gambiensis</name>
    <dbReference type="NCBI Taxonomy" id="67801"/>
    <lineage>
        <taxon>Eukaryota</taxon>
        <taxon>Metazoa</taxon>
        <taxon>Ecdysozoa</taxon>
        <taxon>Arthropoda</taxon>
        <taxon>Hexapoda</taxon>
        <taxon>Insecta</taxon>
        <taxon>Pterygota</taxon>
        <taxon>Neoptera</taxon>
        <taxon>Endopterygota</taxon>
        <taxon>Diptera</taxon>
        <taxon>Brachycera</taxon>
        <taxon>Muscomorpha</taxon>
        <taxon>Hippoboscoidea</taxon>
        <taxon>Glossinidae</taxon>
        <taxon>Glossina</taxon>
    </lineage>
</organism>
<accession>A0A1B0B6W4</accession>
<dbReference type="EMBL" id="JXJN01009254">
    <property type="status" value="NOT_ANNOTATED_CDS"/>
    <property type="molecule type" value="Genomic_DNA"/>
</dbReference>
<reference evidence="2" key="1">
    <citation type="submission" date="2015-01" db="EMBL/GenBank/DDBJ databases">
        <authorList>
            <person name="Aksoy S."/>
            <person name="Warren W."/>
            <person name="Wilson R.K."/>
        </authorList>
    </citation>
    <scope>NUCLEOTIDE SEQUENCE [LARGE SCALE GENOMIC DNA]</scope>
    <source>
        <strain evidence="2">IAEA</strain>
    </source>
</reference>
<name>A0A1B0B6W4_9MUSC</name>
<keyword evidence="2" id="KW-1185">Reference proteome</keyword>
<sequence>MQLIMNYINEPEKILLELSKPPSYKHILLNSSPLSNLRDHNKSTLLSTRPQRIVFIMVTEIISGSITTPTTSPGTWFVVGAGGAKVRTRIESCKTCEMITAVELLVSYQALRDEQMNSLPHQVSSTYRLV</sequence>
<dbReference type="Proteomes" id="UP000092460">
    <property type="component" value="Unassembled WGS sequence"/>
</dbReference>
<proteinExistence type="predicted"/>
<evidence type="ECO:0000313" key="2">
    <source>
        <dbReference type="Proteomes" id="UP000092460"/>
    </source>
</evidence>
<dbReference type="VEuPathDB" id="VectorBase:GPPI020770"/>
<reference evidence="1" key="2">
    <citation type="submission" date="2020-05" db="UniProtKB">
        <authorList>
            <consortium name="EnsemblMetazoa"/>
        </authorList>
    </citation>
    <scope>IDENTIFICATION</scope>
    <source>
        <strain evidence="1">IAEA</strain>
    </source>
</reference>
<dbReference type="EnsemblMetazoa" id="GPPI020770-RA">
    <property type="protein sequence ID" value="GPPI020770-PA"/>
    <property type="gene ID" value="GPPI020770"/>
</dbReference>
<protein>
    <submittedName>
        <fullName evidence="1">Uncharacterized protein</fullName>
    </submittedName>
</protein>
<dbReference type="AlphaFoldDB" id="A0A1B0B6W4"/>